<dbReference type="AlphaFoldDB" id="A0A1V0RUP0"/>
<reference evidence="2 3" key="1">
    <citation type="submission" date="2017-03" db="EMBL/GenBank/DDBJ databases">
        <title>Genome Sequence of Roseovarius mucosus strain SMR3 Isolated from a culture of the Diatom Skeletonema marinoi.</title>
        <authorList>
            <person name="Topel M."/>
            <person name="Pinder M."/>
            <person name="Johansson O.N."/>
            <person name="Kourtchenko O."/>
            <person name="Godhe A."/>
            <person name="Clarke A.K."/>
        </authorList>
    </citation>
    <scope>NUCLEOTIDE SEQUENCE [LARGE SCALE GENOMIC DNA]</scope>
    <source>
        <strain evidence="2 3">SMR3</strain>
    </source>
</reference>
<protein>
    <submittedName>
        <fullName evidence="2">Uncharacterized protein</fullName>
    </submittedName>
</protein>
<feature type="signal peptide" evidence="1">
    <location>
        <begin position="1"/>
        <end position="20"/>
    </location>
</feature>
<dbReference type="OrthoDB" id="5365502at2"/>
<feature type="chain" id="PRO_5012730813" evidence="1">
    <location>
        <begin position="21"/>
        <end position="165"/>
    </location>
</feature>
<accession>A0A1V0RUP0</accession>
<sequence length="165" mass="16844">MSKRLILALGLSLMGSAAFADMTVQLGGGWDGRKVPAGQHCPLSGGKGSTPPMTVSGIPAGTVWLIAYYNDKSYGPLSQNGGHGTIGYPVKGATADLPAVPGMTAKLPGGVRVIKPARATGDYASPGYLPPCSGGRGNRYTVDIRAVDAAGKVLSELKNVDIGKY</sequence>
<dbReference type="KEGG" id="rmm:ROSMUCSMR3_03833"/>
<evidence type="ECO:0000313" key="3">
    <source>
        <dbReference type="Proteomes" id="UP000192273"/>
    </source>
</evidence>
<keyword evidence="3" id="KW-1185">Reference proteome</keyword>
<organism evidence="2 3">
    <name type="scientific">Roseovarius mucosus</name>
    <dbReference type="NCBI Taxonomy" id="215743"/>
    <lineage>
        <taxon>Bacteria</taxon>
        <taxon>Pseudomonadati</taxon>
        <taxon>Pseudomonadota</taxon>
        <taxon>Alphaproteobacteria</taxon>
        <taxon>Rhodobacterales</taxon>
        <taxon>Roseobacteraceae</taxon>
        <taxon>Roseovarius</taxon>
    </lineage>
</organism>
<keyword evidence="1" id="KW-0732">Signal</keyword>
<dbReference type="Proteomes" id="UP000192273">
    <property type="component" value="Chromosome"/>
</dbReference>
<dbReference type="EMBL" id="CP020474">
    <property type="protein sequence ID" value="ARE85282.1"/>
    <property type="molecule type" value="Genomic_DNA"/>
</dbReference>
<name>A0A1V0RUP0_9RHOB</name>
<proteinExistence type="predicted"/>
<dbReference type="InterPro" id="IPR036610">
    <property type="entry name" value="PEBP-like_sf"/>
</dbReference>
<gene>
    <name evidence="2" type="ORF">ROSMUCSMR3_03833</name>
</gene>
<evidence type="ECO:0000313" key="2">
    <source>
        <dbReference type="EMBL" id="ARE85282.1"/>
    </source>
</evidence>
<dbReference type="Gene3D" id="3.90.280.10">
    <property type="entry name" value="PEBP-like"/>
    <property type="match status" value="1"/>
</dbReference>
<evidence type="ECO:0000256" key="1">
    <source>
        <dbReference type="SAM" id="SignalP"/>
    </source>
</evidence>
<dbReference type="RefSeq" id="WP_081508672.1">
    <property type="nucleotide sequence ID" value="NZ_CP020474.1"/>
</dbReference>